<evidence type="ECO:0008006" key="4">
    <source>
        <dbReference type="Google" id="ProtNLM"/>
    </source>
</evidence>
<gene>
    <name evidence="2" type="ORF">GCM10010964_01790</name>
</gene>
<dbReference type="SUPFAM" id="SSF53850">
    <property type="entry name" value="Periplasmic binding protein-like II"/>
    <property type="match status" value="1"/>
</dbReference>
<dbReference type="PIRSF" id="PIRSF017082">
    <property type="entry name" value="YflP"/>
    <property type="match status" value="1"/>
</dbReference>
<dbReference type="Gene3D" id="3.40.190.10">
    <property type="entry name" value="Periplasmic binding protein-like II"/>
    <property type="match status" value="1"/>
</dbReference>
<organism evidence="2 3">
    <name type="scientific">Caldovatus sediminis</name>
    <dbReference type="NCBI Taxonomy" id="2041189"/>
    <lineage>
        <taxon>Bacteria</taxon>
        <taxon>Pseudomonadati</taxon>
        <taxon>Pseudomonadota</taxon>
        <taxon>Alphaproteobacteria</taxon>
        <taxon>Acetobacterales</taxon>
        <taxon>Roseomonadaceae</taxon>
        <taxon>Caldovatus</taxon>
    </lineage>
</organism>
<name>A0A8J2Z7C5_9PROT</name>
<dbReference type="PANTHER" id="PTHR42928">
    <property type="entry name" value="TRICARBOXYLATE-BINDING PROTEIN"/>
    <property type="match status" value="1"/>
</dbReference>
<proteinExistence type="inferred from homology"/>
<sequence length="339" mass="34490">MATPCSAPTRRHALIGLAAAGIAGPAAPARAQGARGAAAASWPERPVRVIVPYPGGSTPDIAARAVAQHYQQVFGQPFVPDNRAGGGGTIGTDAIAKATDGHTIGVSIGGPASTAKILNPALPYDPATDLVPVSLLTRLPFVLVVHPSVPARSVAELVAHAKANPGALNYGSVGAGTLGHLLMAELAARHGLEMTHVPYRSVPQAVTELVAGRIQAMFAASGAVLGQVREGAVRGLAVSTDARFAPVPDLPTLREAGEPGEGAYGWIGLFAPPGTPEERVSRLSAEAGKALDSPPTRRALEAAGFEVVGSDAATLRALVAAEIGRWGPLIERLGIRPES</sequence>
<dbReference type="InterPro" id="IPR042100">
    <property type="entry name" value="Bug_dom1"/>
</dbReference>
<dbReference type="InterPro" id="IPR006311">
    <property type="entry name" value="TAT_signal"/>
</dbReference>
<dbReference type="Proteomes" id="UP000597507">
    <property type="component" value="Unassembled WGS sequence"/>
</dbReference>
<dbReference type="Pfam" id="PF03401">
    <property type="entry name" value="TctC"/>
    <property type="match status" value="1"/>
</dbReference>
<dbReference type="InterPro" id="IPR005064">
    <property type="entry name" value="BUG"/>
</dbReference>
<dbReference type="PROSITE" id="PS51318">
    <property type="entry name" value="TAT"/>
    <property type="match status" value="1"/>
</dbReference>
<comment type="caution">
    <text evidence="2">The sequence shown here is derived from an EMBL/GenBank/DDBJ whole genome shotgun (WGS) entry which is preliminary data.</text>
</comment>
<dbReference type="RefSeq" id="WP_188897486.1">
    <property type="nucleotide sequence ID" value="NZ_BMKS01000001.1"/>
</dbReference>
<protein>
    <recommendedName>
        <fullName evidence="4">Tripartite tricarboxylate transporter substrate binding protein</fullName>
    </recommendedName>
</protein>
<dbReference type="CDD" id="cd07012">
    <property type="entry name" value="PBP2_Bug_TTT"/>
    <property type="match status" value="1"/>
</dbReference>
<evidence type="ECO:0000313" key="3">
    <source>
        <dbReference type="Proteomes" id="UP000597507"/>
    </source>
</evidence>
<keyword evidence="3" id="KW-1185">Reference proteome</keyword>
<dbReference type="PANTHER" id="PTHR42928:SF5">
    <property type="entry name" value="BLR1237 PROTEIN"/>
    <property type="match status" value="1"/>
</dbReference>
<accession>A0A8J2Z7C5</accession>
<evidence type="ECO:0000256" key="1">
    <source>
        <dbReference type="ARBA" id="ARBA00006987"/>
    </source>
</evidence>
<evidence type="ECO:0000313" key="2">
    <source>
        <dbReference type="EMBL" id="GGG17195.1"/>
    </source>
</evidence>
<dbReference type="EMBL" id="BMKS01000001">
    <property type="protein sequence ID" value="GGG17195.1"/>
    <property type="molecule type" value="Genomic_DNA"/>
</dbReference>
<reference evidence="2 3" key="1">
    <citation type="journal article" date="2014" name="Int. J. Syst. Evol. Microbiol.">
        <title>Complete genome sequence of Corynebacterium casei LMG S-19264T (=DSM 44701T), isolated from a smear-ripened cheese.</title>
        <authorList>
            <consortium name="US DOE Joint Genome Institute (JGI-PGF)"/>
            <person name="Walter F."/>
            <person name="Albersmeier A."/>
            <person name="Kalinowski J."/>
            <person name="Ruckert C."/>
        </authorList>
    </citation>
    <scope>NUCLEOTIDE SEQUENCE [LARGE SCALE GENOMIC DNA]</scope>
    <source>
        <strain evidence="2 3">CGMCC 1.16330</strain>
    </source>
</reference>
<comment type="similarity">
    <text evidence="1">Belongs to the UPF0065 (bug) family.</text>
</comment>
<dbReference type="Gene3D" id="3.40.190.150">
    <property type="entry name" value="Bordetella uptake gene, domain 1"/>
    <property type="match status" value="1"/>
</dbReference>
<dbReference type="AlphaFoldDB" id="A0A8J2Z7C5"/>